<evidence type="ECO:0000256" key="1">
    <source>
        <dbReference type="ARBA" id="ARBA00006484"/>
    </source>
</evidence>
<dbReference type="PANTHER" id="PTHR42879:SF6">
    <property type="entry name" value="NADPH-DEPENDENT REDUCTASE BACG"/>
    <property type="match status" value="1"/>
</dbReference>
<keyword evidence="4" id="KW-1185">Reference proteome</keyword>
<dbReference type="InterPro" id="IPR050259">
    <property type="entry name" value="SDR"/>
</dbReference>
<evidence type="ECO:0000313" key="4">
    <source>
        <dbReference type="Proteomes" id="UP000034491"/>
    </source>
</evidence>
<dbReference type="Gene3D" id="3.40.50.720">
    <property type="entry name" value="NAD(P)-binding Rossmann-like Domain"/>
    <property type="match status" value="1"/>
</dbReference>
<proteinExistence type="inferred from homology"/>
<dbReference type="STRING" id="1549748.WH95_13325"/>
<dbReference type="SUPFAM" id="SSF51735">
    <property type="entry name" value="NAD(P)-binding Rossmann-fold domains"/>
    <property type="match status" value="1"/>
</dbReference>
<dbReference type="PRINTS" id="PR00081">
    <property type="entry name" value="GDHRDH"/>
</dbReference>
<feature type="region of interest" description="Disordered" evidence="2">
    <location>
        <begin position="202"/>
        <end position="222"/>
    </location>
</feature>
<evidence type="ECO:0000256" key="2">
    <source>
        <dbReference type="SAM" id="MobiDB-lite"/>
    </source>
</evidence>
<dbReference type="PRINTS" id="PR00080">
    <property type="entry name" value="SDRFAMILY"/>
</dbReference>
<name>A0A0M2R455_9PROT</name>
<dbReference type="InterPro" id="IPR002347">
    <property type="entry name" value="SDR_fam"/>
</dbReference>
<gene>
    <name evidence="3" type="ORF">WH95_13325</name>
</gene>
<dbReference type="OrthoDB" id="9793325at2"/>
<comment type="caution">
    <text evidence="3">The sequence shown here is derived from an EMBL/GenBank/DDBJ whole genome shotgun (WGS) entry which is preliminary data.</text>
</comment>
<dbReference type="CDD" id="cd05344">
    <property type="entry name" value="BKR_like_SDR_like"/>
    <property type="match status" value="1"/>
</dbReference>
<dbReference type="FunFam" id="3.40.50.720:FF:000642">
    <property type="entry name" value="Short-chain dehydrogenase/reductase SDR"/>
    <property type="match status" value="1"/>
</dbReference>
<dbReference type="Proteomes" id="UP000034491">
    <property type="component" value="Unassembled WGS sequence"/>
</dbReference>
<comment type="similarity">
    <text evidence="1">Belongs to the short-chain dehydrogenases/reductases (SDR) family.</text>
</comment>
<organism evidence="3 4">
    <name type="scientific">Kiloniella litopenaei</name>
    <dbReference type="NCBI Taxonomy" id="1549748"/>
    <lineage>
        <taxon>Bacteria</taxon>
        <taxon>Pseudomonadati</taxon>
        <taxon>Pseudomonadota</taxon>
        <taxon>Alphaproteobacteria</taxon>
        <taxon>Rhodospirillales</taxon>
        <taxon>Kiloniellaceae</taxon>
        <taxon>Kiloniella</taxon>
    </lineage>
</organism>
<evidence type="ECO:0000313" key="3">
    <source>
        <dbReference type="EMBL" id="KKJ76451.1"/>
    </source>
</evidence>
<dbReference type="EMBL" id="LANI01000019">
    <property type="protein sequence ID" value="KKJ76451.1"/>
    <property type="molecule type" value="Genomic_DNA"/>
</dbReference>
<reference evidence="3 4" key="1">
    <citation type="submission" date="2015-03" db="EMBL/GenBank/DDBJ databases">
        <title>Genome sequence of Kiloniella sp. P1-1, isolated from the gut microflora of Pacific white shrimp, Penaeus vannamei.</title>
        <authorList>
            <person name="Shao Z."/>
            <person name="Wang L."/>
            <person name="Li X."/>
        </authorList>
    </citation>
    <scope>NUCLEOTIDE SEQUENCE [LARGE SCALE GENOMIC DNA]</scope>
    <source>
        <strain evidence="3 4">P1-1</strain>
    </source>
</reference>
<dbReference type="PATRIC" id="fig|1549748.8.peg.858"/>
<accession>A0A0M2R455</accession>
<dbReference type="PANTHER" id="PTHR42879">
    <property type="entry name" value="3-OXOACYL-(ACYL-CARRIER-PROTEIN) REDUCTASE"/>
    <property type="match status" value="1"/>
</dbReference>
<sequence length="259" mass="27194">MDFGIAGRKAIICASSKGLGKACAIELANEGVDVIINGRNNETLEETAQEIRNATGVDVTAVACDVTSEEGRAKLLTACANPDILVNNAGGPPPGNFRDWDGDEWHKALEANMVTPILLTKAVIDGMIERKFGRVVNITSGAVKAPISILGLSNGARSGLTGFVAGLAREVAANNVTVNNLLPGPFETDRLTATLQGAAKKNGTTLEEEWAKRQSSNPSKRFGKPDEFGAACAFLCSNRAGFITGQNWLLDGGSYPGTF</sequence>
<dbReference type="AlphaFoldDB" id="A0A0M2R455"/>
<dbReference type="InterPro" id="IPR036291">
    <property type="entry name" value="NAD(P)-bd_dom_sf"/>
</dbReference>
<protein>
    <submittedName>
        <fullName evidence="3">3-oxoacyl-ACP reductase</fullName>
    </submittedName>
</protein>
<dbReference type="RefSeq" id="WP_046508068.1">
    <property type="nucleotide sequence ID" value="NZ_LANI01000019.1"/>
</dbReference>
<dbReference type="Pfam" id="PF13561">
    <property type="entry name" value="adh_short_C2"/>
    <property type="match status" value="1"/>
</dbReference>